<evidence type="ECO:0000256" key="5">
    <source>
        <dbReference type="ARBA" id="ARBA00023295"/>
    </source>
</evidence>
<dbReference type="EC" id="3.2.1.39" evidence="3"/>
<dbReference type="Pfam" id="PF00332">
    <property type="entry name" value="Glyco_hydro_17"/>
    <property type="match status" value="1"/>
</dbReference>
<organism evidence="8 9">
    <name type="scientific">Cucurbita argyrosperma subsp. sororia</name>
    <dbReference type="NCBI Taxonomy" id="37648"/>
    <lineage>
        <taxon>Eukaryota</taxon>
        <taxon>Viridiplantae</taxon>
        <taxon>Streptophyta</taxon>
        <taxon>Embryophyta</taxon>
        <taxon>Tracheophyta</taxon>
        <taxon>Spermatophyta</taxon>
        <taxon>Magnoliopsida</taxon>
        <taxon>eudicotyledons</taxon>
        <taxon>Gunneridae</taxon>
        <taxon>Pentapetalae</taxon>
        <taxon>rosids</taxon>
        <taxon>fabids</taxon>
        <taxon>Cucurbitales</taxon>
        <taxon>Cucurbitaceae</taxon>
        <taxon>Cucurbiteae</taxon>
        <taxon>Cucurbita</taxon>
    </lineage>
</organism>
<evidence type="ECO:0000313" key="9">
    <source>
        <dbReference type="Proteomes" id="UP000685013"/>
    </source>
</evidence>
<dbReference type="PROSITE" id="PS00587">
    <property type="entry name" value="GLYCOSYL_HYDROL_F17"/>
    <property type="match status" value="1"/>
</dbReference>
<proteinExistence type="inferred from homology"/>
<evidence type="ECO:0000256" key="6">
    <source>
        <dbReference type="RuleBase" id="RU004335"/>
    </source>
</evidence>
<reference evidence="8 9" key="1">
    <citation type="journal article" date="2021" name="Hortic Res">
        <title>The domestication of Cucurbita argyrosperma as revealed by the genome of its wild relative.</title>
        <authorList>
            <person name="Barrera-Redondo J."/>
            <person name="Sanchez-de la Vega G."/>
            <person name="Aguirre-Liguori J.A."/>
            <person name="Castellanos-Morales G."/>
            <person name="Gutierrez-Guerrero Y.T."/>
            <person name="Aguirre-Dugua X."/>
            <person name="Aguirre-Planter E."/>
            <person name="Tenaillon M.I."/>
            <person name="Lira-Saade R."/>
            <person name="Eguiarte L.E."/>
        </authorList>
    </citation>
    <scope>NUCLEOTIDE SEQUENCE [LARGE SCALE GENOMIC DNA]</scope>
    <source>
        <strain evidence="8">JBR-2021</strain>
    </source>
</reference>
<comment type="caution">
    <text evidence="8">The sequence shown here is derived from an EMBL/GenBank/DDBJ whole genome shotgun (WGS) entry which is preliminary data.</text>
</comment>
<dbReference type="Proteomes" id="UP000685013">
    <property type="component" value="Chromosome 10"/>
</dbReference>
<dbReference type="GO" id="GO:0005975">
    <property type="term" value="P:carbohydrate metabolic process"/>
    <property type="evidence" value="ECO:0007669"/>
    <property type="project" value="InterPro"/>
</dbReference>
<dbReference type="InterPro" id="IPR044965">
    <property type="entry name" value="Glyco_hydro_17_plant"/>
</dbReference>
<protein>
    <recommendedName>
        <fullName evidence="3">glucan endo-1,3-beta-D-glucosidase</fullName>
        <ecNumber evidence="3">3.2.1.39</ecNumber>
    </recommendedName>
</protein>
<evidence type="ECO:0000256" key="1">
    <source>
        <dbReference type="ARBA" id="ARBA00000382"/>
    </source>
</evidence>
<evidence type="ECO:0000256" key="4">
    <source>
        <dbReference type="ARBA" id="ARBA00022801"/>
    </source>
</evidence>
<keyword evidence="9" id="KW-1185">Reference proteome</keyword>
<sequence length="329" mass="36405">MIGLFMADMSLVVGAYDVLLGAYYGLLGDNLPSPSSVVQLCRKYNISRVRLEVPNLDVIEGFRGTEIDLSFGVPNDMLPNMATNKTLVEEWFNTYVEPYTNDCTINYIVVGDKAIPGLDDNILPVMKSLQDLLNAHYFGEVKLTTLVGFNALAVTNPPSSGAFNPAIVENMRGILEFLRGEGSPLMVSVYTYDQYVYGGNISLGYATLSEQNTLVRDGMLSYNNLFDEIVDAFYAAMDKENVGDVAIVFGETGWPSCGNYNATTPLLAAEYNRNFKNHISSGKGTPRKENIYIEGFIRSIFNENQKPEGESRCYGMFNVDSTPIYSPVF</sequence>
<feature type="non-terminal residue" evidence="8">
    <location>
        <position position="1"/>
    </location>
</feature>
<accession>A0AAV6N3W6</accession>
<comment type="catalytic activity">
    <reaction evidence="1">
        <text>Hydrolysis of (1-&gt;3)-beta-D-glucosidic linkages in (1-&gt;3)-beta-D-glucans.</text>
        <dbReference type="EC" id="3.2.1.39"/>
    </reaction>
</comment>
<evidence type="ECO:0000256" key="2">
    <source>
        <dbReference type="ARBA" id="ARBA00008773"/>
    </source>
</evidence>
<evidence type="ECO:0000313" key="8">
    <source>
        <dbReference type="EMBL" id="KAG6590489.1"/>
    </source>
</evidence>
<evidence type="ECO:0000256" key="3">
    <source>
        <dbReference type="ARBA" id="ARBA00012780"/>
    </source>
</evidence>
<dbReference type="InterPro" id="IPR000490">
    <property type="entry name" value="Glyco_hydro_17"/>
</dbReference>
<dbReference type="GO" id="GO:0042973">
    <property type="term" value="F:glucan endo-1,3-beta-D-glucosidase activity"/>
    <property type="evidence" value="ECO:0007669"/>
    <property type="project" value="UniProtKB-EC"/>
</dbReference>
<keyword evidence="4 7" id="KW-0378">Hydrolase</keyword>
<dbReference type="EMBL" id="JAGKQH010000010">
    <property type="protein sequence ID" value="KAG6590489.1"/>
    <property type="molecule type" value="Genomic_DNA"/>
</dbReference>
<comment type="similarity">
    <text evidence="2 6">Belongs to the glycosyl hydrolase 17 family.</text>
</comment>
<name>A0AAV6N3W6_9ROSI</name>
<dbReference type="PANTHER" id="PTHR32227">
    <property type="entry name" value="GLUCAN ENDO-1,3-BETA-GLUCOSIDASE BG1-RELATED-RELATED"/>
    <property type="match status" value="1"/>
</dbReference>
<gene>
    <name evidence="8" type="primary">BG5</name>
    <name evidence="8" type="ORF">SDJN03_15912</name>
</gene>
<evidence type="ECO:0000256" key="7">
    <source>
        <dbReference type="RuleBase" id="RU004336"/>
    </source>
</evidence>
<keyword evidence="5 7" id="KW-0326">Glycosidase</keyword>
<dbReference type="AlphaFoldDB" id="A0AAV6N3W6"/>